<dbReference type="InterPro" id="IPR017853">
    <property type="entry name" value="GH"/>
</dbReference>
<keyword evidence="7" id="KW-1185">Reference proteome</keyword>
<keyword evidence="3 4" id="KW-0326">Glycosidase</keyword>
<evidence type="ECO:0000259" key="5">
    <source>
        <dbReference type="Pfam" id="PF00150"/>
    </source>
</evidence>
<dbReference type="Gene3D" id="3.20.20.80">
    <property type="entry name" value="Glycosidases"/>
    <property type="match status" value="2"/>
</dbReference>
<evidence type="ECO:0000313" key="7">
    <source>
        <dbReference type="Proteomes" id="UP001147747"/>
    </source>
</evidence>
<reference evidence="6" key="1">
    <citation type="submission" date="2022-12" db="EMBL/GenBank/DDBJ databases">
        <authorList>
            <person name="Petersen C."/>
        </authorList>
    </citation>
    <scope>NUCLEOTIDE SEQUENCE</scope>
    <source>
        <strain evidence="6">IBT 29677</strain>
    </source>
</reference>
<dbReference type="GO" id="GO:0000272">
    <property type="term" value="P:polysaccharide catabolic process"/>
    <property type="evidence" value="ECO:0007669"/>
    <property type="project" value="InterPro"/>
</dbReference>
<dbReference type="FunFam" id="3.20.20.80:FF:000131">
    <property type="entry name" value="Glycoside hydrolase superfamily"/>
    <property type="match status" value="1"/>
</dbReference>
<proteinExistence type="inferred from homology"/>
<organism evidence="6 7">
    <name type="scientific">Penicillium cosmopolitanum</name>
    <dbReference type="NCBI Taxonomy" id="1131564"/>
    <lineage>
        <taxon>Eukaryota</taxon>
        <taxon>Fungi</taxon>
        <taxon>Dikarya</taxon>
        <taxon>Ascomycota</taxon>
        <taxon>Pezizomycotina</taxon>
        <taxon>Eurotiomycetes</taxon>
        <taxon>Eurotiomycetidae</taxon>
        <taxon>Eurotiales</taxon>
        <taxon>Aspergillaceae</taxon>
        <taxon>Penicillium</taxon>
    </lineage>
</organism>
<dbReference type="AlphaFoldDB" id="A0A9W9VM85"/>
<evidence type="ECO:0000313" key="6">
    <source>
        <dbReference type="EMBL" id="KAJ5385718.1"/>
    </source>
</evidence>
<sequence>MSHLRVRVEGQSFRDPQNREVILRGINVAGDAKYPQVPDLRSNDPEVFFDADDISFVGRPFPLDRADDHFQRLRKWGYNAIRYIFTWEAIEHAGPGVYDEEWVNFTIEILRIAKKYQFYIFMDPHQDVWSRLSGGSGAPAWTFYAAGLNPRCFKNTEAALSHHTAESPTDFPKMLWCTNYSRLACQTMLTLFWAGRDFAPKAIIDDMNIQDFLQGHFIAACKHLAQKIHDAGGLEHDVVIGWESLNEPHRGLVGIQDISKVPQEQHLQLGTSPTALQGMLLGAGRSCEVKSWRFGRLGPRQTGKKLIDPKGESAWLQSECIKYGWQRDPNWKLGTCLWAQHGVWDPTNNILLQKDYFSKIPGSHETLNYQRFTNTYFLVHYRAYRDAIRSVCEGTIMFCQPPVMEIPPSMKGTPDDDPNMVHAVHFYDGLTLLRKHWSCFFNIDVIGILRGKYALKTLAVKFGERSIRNGLRNQLAFIRDESIRNVGNHPLVFTEIGIPYDLDEKNAYATGDYGSQIKAMDANHFALEGSSANGFTLWAYMTENDHACGDQWNGEDFSIFSQDDLELPEGIASASTSSYYLTHAEDCITEQGKTHNSCVENIVP</sequence>
<dbReference type="Pfam" id="PF00150">
    <property type="entry name" value="Cellulase"/>
    <property type="match status" value="1"/>
</dbReference>
<evidence type="ECO:0000256" key="3">
    <source>
        <dbReference type="ARBA" id="ARBA00023295"/>
    </source>
</evidence>
<evidence type="ECO:0000256" key="1">
    <source>
        <dbReference type="ARBA" id="ARBA00005641"/>
    </source>
</evidence>
<evidence type="ECO:0000256" key="2">
    <source>
        <dbReference type="ARBA" id="ARBA00022801"/>
    </source>
</evidence>
<protein>
    <recommendedName>
        <fullName evidence="5">Glycoside hydrolase family 5 domain-containing protein</fullName>
    </recommendedName>
</protein>
<evidence type="ECO:0000256" key="4">
    <source>
        <dbReference type="RuleBase" id="RU361153"/>
    </source>
</evidence>
<dbReference type="Proteomes" id="UP001147747">
    <property type="component" value="Unassembled WGS sequence"/>
</dbReference>
<dbReference type="EMBL" id="JAPZBU010000009">
    <property type="protein sequence ID" value="KAJ5385718.1"/>
    <property type="molecule type" value="Genomic_DNA"/>
</dbReference>
<dbReference type="PROSITE" id="PS00659">
    <property type="entry name" value="GLYCOSYL_HYDROL_F5"/>
    <property type="match status" value="1"/>
</dbReference>
<gene>
    <name evidence="6" type="ORF">N7509_008259</name>
</gene>
<comment type="caution">
    <text evidence="6">The sequence shown here is derived from an EMBL/GenBank/DDBJ whole genome shotgun (WGS) entry which is preliminary data.</text>
</comment>
<feature type="domain" description="Glycoside hydrolase family 5" evidence="5">
    <location>
        <begin position="65"/>
        <end position="129"/>
    </location>
</feature>
<keyword evidence="2 4" id="KW-0378">Hydrolase</keyword>
<dbReference type="InterPro" id="IPR018087">
    <property type="entry name" value="Glyco_hydro_5_CS"/>
</dbReference>
<dbReference type="InterPro" id="IPR001547">
    <property type="entry name" value="Glyco_hydro_5"/>
</dbReference>
<dbReference type="GeneID" id="81371876"/>
<dbReference type="RefSeq" id="XP_056483516.1">
    <property type="nucleotide sequence ID" value="XM_056632896.1"/>
</dbReference>
<reference evidence="6" key="2">
    <citation type="journal article" date="2023" name="IMA Fungus">
        <title>Comparative genomic study of the Penicillium genus elucidates a diverse pangenome and 15 lateral gene transfer events.</title>
        <authorList>
            <person name="Petersen C."/>
            <person name="Sorensen T."/>
            <person name="Nielsen M.R."/>
            <person name="Sondergaard T.E."/>
            <person name="Sorensen J.L."/>
            <person name="Fitzpatrick D.A."/>
            <person name="Frisvad J.C."/>
            <person name="Nielsen K.L."/>
        </authorList>
    </citation>
    <scope>NUCLEOTIDE SEQUENCE</scope>
    <source>
        <strain evidence="6">IBT 29677</strain>
    </source>
</reference>
<dbReference type="PANTHER" id="PTHR31308">
    <property type="match status" value="1"/>
</dbReference>
<dbReference type="GO" id="GO:1904462">
    <property type="term" value="P:ergosteryl 3-beta-D-glucoside catabolic process"/>
    <property type="evidence" value="ECO:0007669"/>
    <property type="project" value="TreeGrafter"/>
</dbReference>
<dbReference type="InterPro" id="IPR052066">
    <property type="entry name" value="Glycosphingolipid_Hydrolases"/>
</dbReference>
<name>A0A9W9VM85_9EURO</name>
<accession>A0A9W9VM85</accession>
<dbReference type="SUPFAM" id="SSF51445">
    <property type="entry name" value="(Trans)glycosidases"/>
    <property type="match status" value="1"/>
</dbReference>
<dbReference type="OrthoDB" id="9971853at2759"/>
<dbReference type="PANTHER" id="PTHR31308:SF5">
    <property type="entry name" value="ERGOSTERYL-BETA-GLUCOSIDASE"/>
    <property type="match status" value="1"/>
</dbReference>
<dbReference type="GO" id="GO:0050295">
    <property type="term" value="F:steryl-beta-glucosidase activity"/>
    <property type="evidence" value="ECO:0007669"/>
    <property type="project" value="TreeGrafter"/>
</dbReference>
<comment type="similarity">
    <text evidence="1 4">Belongs to the glycosyl hydrolase 5 (cellulase A) family.</text>
</comment>